<dbReference type="OrthoDB" id="3259746at2759"/>
<evidence type="ECO:0000313" key="5">
    <source>
        <dbReference type="Proteomes" id="UP000094020"/>
    </source>
</evidence>
<gene>
    <name evidence="3" type="ORF">I206_01708</name>
    <name evidence="4" type="ORF">I206_103286</name>
</gene>
<dbReference type="KEGG" id="kpin:30170077"/>
<evidence type="ECO:0000256" key="2">
    <source>
        <dbReference type="SAM" id="SignalP"/>
    </source>
</evidence>
<dbReference type="Proteomes" id="UP000094020">
    <property type="component" value="Chromosome 4"/>
</dbReference>
<feature type="region of interest" description="Disordered" evidence="1">
    <location>
        <begin position="178"/>
        <end position="205"/>
    </location>
</feature>
<organism evidence="3">
    <name type="scientific">Kwoniella pini CBS 10737</name>
    <dbReference type="NCBI Taxonomy" id="1296096"/>
    <lineage>
        <taxon>Eukaryota</taxon>
        <taxon>Fungi</taxon>
        <taxon>Dikarya</taxon>
        <taxon>Basidiomycota</taxon>
        <taxon>Agaricomycotina</taxon>
        <taxon>Tremellomycetes</taxon>
        <taxon>Tremellales</taxon>
        <taxon>Cryptococcaceae</taxon>
        <taxon>Kwoniella</taxon>
    </lineage>
</organism>
<keyword evidence="2" id="KW-0732">Signal</keyword>
<evidence type="ECO:0000313" key="4">
    <source>
        <dbReference type="EMBL" id="WWC69348.1"/>
    </source>
</evidence>
<protein>
    <submittedName>
        <fullName evidence="3">Uncharacterized protein</fullName>
    </submittedName>
</protein>
<dbReference type="RefSeq" id="XP_019013637.1">
    <property type="nucleotide sequence ID" value="XM_019153476.1"/>
</dbReference>
<name>A0A1B9IA01_9TREE</name>
<dbReference type="GeneID" id="30170077"/>
<evidence type="ECO:0000313" key="3">
    <source>
        <dbReference type="EMBL" id="OCF52418.1"/>
    </source>
</evidence>
<dbReference type="AlphaFoldDB" id="A0A1B9IA01"/>
<accession>A0A1B9IA01</accession>
<dbReference type="STRING" id="1296096.A0A1B9IA01"/>
<evidence type="ECO:0000256" key="1">
    <source>
        <dbReference type="SAM" id="MobiDB-lite"/>
    </source>
</evidence>
<dbReference type="PANTHER" id="PTHR37487">
    <property type="entry name" value="CHROMOSOME 1, WHOLE GENOME SHOTGUN SEQUENCE"/>
    <property type="match status" value="1"/>
</dbReference>
<reference evidence="4" key="4">
    <citation type="submission" date="2024-02" db="EMBL/GenBank/DDBJ databases">
        <title>Comparative genomics of Cryptococcus and Kwoniella reveals pathogenesis evolution and contrasting modes of karyotype evolution via chromosome fusion or intercentromeric recombination.</title>
        <authorList>
            <person name="Coelho M.A."/>
            <person name="David-Palma M."/>
            <person name="Shea T."/>
            <person name="Bowers K."/>
            <person name="McGinley-Smith S."/>
            <person name="Mohammad A.W."/>
            <person name="Gnirke A."/>
            <person name="Yurkov A.M."/>
            <person name="Nowrousian M."/>
            <person name="Sun S."/>
            <person name="Cuomo C.A."/>
            <person name="Heitman J."/>
        </authorList>
    </citation>
    <scope>NUCLEOTIDE SEQUENCE</scope>
    <source>
        <strain evidence="4">CBS 10737</strain>
    </source>
</reference>
<reference evidence="3" key="3">
    <citation type="submission" date="2016-07" db="EMBL/GenBank/DDBJ databases">
        <title>Evolution of pathogenesis and genome organization in the Tremellales.</title>
        <authorList>
            <person name="Cuomo C."/>
            <person name="Litvintseva A."/>
            <person name="Heitman J."/>
            <person name="Chen Y."/>
            <person name="Sun S."/>
            <person name="Springer D."/>
            <person name="Dromer F."/>
            <person name="Young S."/>
            <person name="Zeng Q."/>
            <person name="Chapman S."/>
            <person name="Gujja S."/>
            <person name="Saif S."/>
            <person name="Birren B."/>
        </authorList>
    </citation>
    <scope>NUCLEOTIDE SEQUENCE</scope>
    <source>
        <strain evidence="3">CBS 10737</strain>
    </source>
</reference>
<reference evidence="4" key="2">
    <citation type="submission" date="2013-07" db="EMBL/GenBank/DDBJ databases">
        <authorList>
            <consortium name="The Broad Institute Genome Sequencing Platform"/>
            <person name="Cuomo C."/>
            <person name="Litvintseva A."/>
            <person name="Chen Y."/>
            <person name="Heitman J."/>
            <person name="Sun S."/>
            <person name="Springer D."/>
            <person name="Dromer F."/>
            <person name="Young S.K."/>
            <person name="Zeng Q."/>
            <person name="Gargeya S."/>
            <person name="Fitzgerald M."/>
            <person name="Abouelleil A."/>
            <person name="Alvarado L."/>
            <person name="Berlin A.M."/>
            <person name="Chapman S.B."/>
            <person name="Dewar J."/>
            <person name="Goldberg J."/>
            <person name="Griggs A."/>
            <person name="Gujja S."/>
            <person name="Hansen M."/>
            <person name="Howarth C."/>
            <person name="Imamovic A."/>
            <person name="Larimer J."/>
            <person name="McCowan C."/>
            <person name="Murphy C."/>
            <person name="Pearson M."/>
            <person name="Priest M."/>
            <person name="Roberts A."/>
            <person name="Saif S."/>
            <person name="Shea T."/>
            <person name="Sykes S."/>
            <person name="Wortman J."/>
            <person name="Nusbaum C."/>
            <person name="Birren B."/>
        </authorList>
    </citation>
    <scope>NUCLEOTIDE SEQUENCE</scope>
    <source>
        <strain evidence="4">CBS 10737</strain>
    </source>
</reference>
<keyword evidence="5" id="KW-1185">Reference proteome</keyword>
<feature type="chain" id="PRO_5008628502" evidence="2">
    <location>
        <begin position="23"/>
        <end position="293"/>
    </location>
</feature>
<dbReference type="PANTHER" id="PTHR37487:SF2">
    <property type="entry name" value="EXPRESSED PROTEIN"/>
    <property type="match status" value="1"/>
</dbReference>
<feature type="region of interest" description="Disordered" evidence="1">
    <location>
        <begin position="134"/>
        <end position="160"/>
    </location>
</feature>
<dbReference type="EMBL" id="KI894008">
    <property type="protein sequence ID" value="OCF52418.1"/>
    <property type="molecule type" value="Genomic_DNA"/>
</dbReference>
<feature type="compositionally biased region" description="Low complexity" evidence="1">
    <location>
        <begin position="138"/>
        <end position="160"/>
    </location>
</feature>
<dbReference type="EMBL" id="CP144522">
    <property type="protein sequence ID" value="WWC69348.1"/>
    <property type="molecule type" value="Genomic_DNA"/>
</dbReference>
<reference evidence="3" key="1">
    <citation type="submission" date="2013-07" db="EMBL/GenBank/DDBJ databases">
        <title>The Genome Sequence of Cryptococcus pinus CBS10737.</title>
        <authorList>
            <consortium name="The Broad Institute Genome Sequencing Platform"/>
            <person name="Cuomo C."/>
            <person name="Litvintseva A."/>
            <person name="Chen Y."/>
            <person name="Heitman J."/>
            <person name="Sun S."/>
            <person name="Springer D."/>
            <person name="Dromer F."/>
            <person name="Young S.K."/>
            <person name="Zeng Q."/>
            <person name="Gargeya S."/>
            <person name="Fitzgerald M."/>
            <person name="Abouelleil A."/>
            <person name="Alvarado L."/>
            <person name="Berlin A.M."/>
            <person name="Chapman S.B."/>
            <person name="Dewar J."/>
            <person name="Goldberg J."/>
            <person name="Griggs A."/>
            <person name="Gujja S."/>
            <person name="Hansen M."/>
            <person name="Howarth C."/>
            <person name="Imamovic A."/>
            <person name="Larimer J."/>
            <person name="McCowan C."/>
            <person name="Murphy C."/>
            <person name="Pearson M."/>
            <person name="Priest M."/>
            <person name="Roberts A."/>
            <person name="Saif S."/>
            <person name="Shea T."/>
            <person name="Sykes S."/>
            <person name="Wortman J."/>
            <person name="Nusbaum C."/>
            <person name="Birren B."/>
        </authorList>
    </citation>
    <scope>NUCLEOTIDE SEQUENCE [LARGE SCALE GENOMIC DNA]</scope>
    <source>
        <strain evidence="3">CBS 10737</strain>
    </source>
</reference>
<feature type="signal peptide" evidence="2">
    <location>
        <begin position="1"/>
        <end position="22"/>
    </location>
</feature>
<proteinExistence type="predicted"/>
<sequence length="293" mass="30498">MILALSFILLSVLLLGGSNIQASFIKKTNEKSNIGNVLAGGYINNITITTSNVIQCSEAIIKWKGTNGKVKLEIGKGGYYIGIENIQIINSISELNYNWKVNQPFETDLIFQITDENNQIGYLQNVKVQQSNDDSCLSNSSSSTSTSTSTSNSISASSSIGENEITSSVNQITSQTTSSFDVGSSSISSSKSKSKSRTSSSSSSSATSVTASMSIAVSTQSTAPSVISNTPISTSVNNLIASTSSSSASGSIAPLAAASNGNTSGADRVKYQVSTLIISFSGFISLIIGSMLY</sequence>